<evidence type="ECO:0000313" key="1">
    <source>
        <dbReference type="EMBL" id="KIE45029.1"/>
    </source>
</evidence>
<protein>
    <recommendedName>
        <fullName evidence="3">RiboL-PSP-HEPN domain-containing protein</fullName>
    </recommendedName>
</protein>
<comment type="caution">
    <text evidence="1">The sequence shown here is derived from an EMBL/GenBank/DDBJ whole genome shotgun (WGS) entry which is preliminary data.</text>
</comment>
<keyword evidence="2" id="KW-1185">Reference proteome</keyword>
<dbReference type="Proteomes" id="UP000031366">
    <property type="component" value="Unassembled WGS sequence"/>
</dbReference>
<organism evidence="1 2">
    <name type="scientific">Clostridium argentinense CDC 2741</name>
    <dbReference type="NCBI Taxonomy" id="1418104"/>
    <lineage>
        <taxon>Bacteria</taxon>
        <taxon>Bacillati</taxon>
        <taxon>Bacillota</taxon>
        <taxon>Clostridia</taxon>
        <taxon>Eubacteriales</taxon>
        <taxon>Clostridiaceae</taxon>
        <taxon>Clostridium</taxon>
    </lineage>
</organism>
<dbReference type="AlphaFoldDB" id="A0A0C1TWF2"/>
<accession>A0A0C1TWF2</accession>
<evidence type="ECO:0000313" key="2">
    <source>
        <dbReference type="Proteomes" id="UP000031366"/>
    </source>
</evidence>
<dbReference type="RefSeq" id="WP_039636003.1">
    <property type="nucleotide sequence ID" value="NZ_AYSO01000020.1"/>
</dbReference>
<dbReference type="OrthoDB" id="9804453at2"/>
<gene>
    <name evidence="1" type="ORF">U732_262</name>
</gene>
<proteinExistence type="predicted"/>
<dbReference type="EMBL" id="AYSO01000020">
    <property type="protein sequence ID" value="KIE45029.1"/>
    <property type="molecule type" value="Genomic_DNA"/>
</dbReference>
<sequence length="279" mass="32891">MDLKEFVDIRTEHLGSIFKMKVYVEYAKKFFNDFPNNLDKDLKEQWNNEVDNFMNLLEDLFNNKIDKIEVDFMEATPLFISLAEVRKEATGNIYNLFQFDEIIFYQALVMNYARIDAYFNDIIKYICEEKPEIMLNLIDDTIKKNEGVNEKSITWKQIIGMGSYENIIDYISEDFIYKLGLKSIKDRINFLNSKVGLNISKEDINLELIYKGEQYRHNIVHRGGVVDNKLIKAFKEELKQGDKIKIDEEFLNLIFDESAKLISYSSCAIEDKFFSENNV</sequence>
<reference evidence="1 2" key="1">
    <citation type="journal article" date="2015" name="Infect. Genet. Evol.">
        <title>Genomic sequences of six botulinum neurotoxin-producing strains representing three clostridial species illustrate the mobility and diversity of botulinum neurotoxin genes.</title>
        <authorList>
            <person name="Smith T.J."/>
            <person name="Hill K.K."/>
            <person name="Xie G."/>
            <person name="Foley B.T."/>
            <person name="Williamson C.H."/>
            <person name="Foster J.T."/>
            <person name="Johnson S.L."/>
            <person name="Chertkov O."/>
            <person name="Teshima H."/>
            <person name="Gibbons H.S."/>
            <person name="Johnsky L.A."/>
            <person name="Karavis M.A."/>
            <person name="Smith L.A."/>
        </authorList>
    </citation>
    <scope>NUCLEOTIDE SEQUENCE [LARGE SCALE GENOMIC DNA]</scope>
    <source>
        <strain evidence="1 2">CDC 2741</strain>
    </source>
</reference>
<name>A0A0C1TWF2_9CLOT</name>
<evidence type="ECO:0008006" key="3">
    <source>
        <dbReference type="Google" id="ProtNLM"/>
    </source>
</evidence>